<evidence type="ECO:0000313" key="1">
    <source>
        <dbReference type="EMBL" id="GGH82810.1"/>
    </source>
</evidence>
<organism evidence="1 2">
    <name type="scientific">Saccharibacillus endophyticus</name>
    <dbReference type="NCBI Taxonomy" id="2060666"/>
    <lineage>
        <taxon>Bacteria</taxon>
        <taxon>Bacillati</taxon>
        <taxon>Bacillota</taxon>
        <taxon>Bacilli</taxon>
        <taxon>Bacillales</taxon>
        <taxon>Paenibacillaceae</taxon>
        <taxon>Saccharibacillus</taxon>
    </lineage>
</organism>
<sequence>MGKAVANTRNTINLLRIECLNMALSFSEGTDDSAVGGAAVYLIPHVDLIVDGDRAVGQYSPPNSSFASMLALSF</sequence>
<proteinExistence type="predicted"/>
<dbReference type="Proteomes" id="UP000605427">
    <property type="component" value="Unassembled WGS sequence"/>
</dbReference>
<protein>
    <submittedName>
        <fullName evidence="1">Uncharacterized protein</fullName>
    </submittedName>
</protein>
<accession>A0ABQ2A2D9</accession>
<keyword evidence="2" id="KW-1185">Reference proteome</keyword>
<dbReference type="EMBL" id="BMDD01000004">
    <property type="protein sequence ID" value="GGH82810.1"/>
    <property type="molecule type" value="Genomic_DNA"/>
</dbReference>
<comment type="caution">
    <text evidence="1">The sequence shown here is derived from an EMBL/GenBank/DDBJ whole genome shotgun (WGS) entry which is preliminary data.</text>
</comment>
<name>A0ABQ2A2D9_9BACL</name>
<gene>
    <name evidence="1" type="ORF">GCM10007362_34690</name>
</gene>
<evidence type="ECO:0000313" key="2">
    <source>
        <dbReference type="Proteomes" id="UP000605427"/>
    </source>
</evidence>
<reference evidence="2" key="1">
    <citation type="journal article" date="2019" name="Int. J. Syst. Evol. Microbiol.">
        <title>The Global Catalogue of Microorganisms (GCM) 10K type strain sequencing project: providing services to taxonomists for standard genome sequencing and annotation.</title>
        <authorList>
            <consortium name="The Broad Institute Genomics Platform"/>
            <consortium name="The Broad Institute Genome Sequencing Center for Infectious Disease"/>
            <person name="Wu L."/>
            <person name="Ma J."/>
        </authorList>
    </citation>
    <scope>NUCLEOTIDE SEQUENCE [LARGE SCALE GENOMIC DNA]</scope>
    <source>
        <strain evidence="2">CCM 8702</strain>
    </source>
</reference>